<proteinExistence type="predicted"/>
<reference evidence="1" key="2">
    <citation type="submission" date="2025-09" db="UniProtKB">
        <authorList>
            <consortium name="Ensembl"/>
        </authorList>
    </citation>
    <scope>IDENTIFICATION</scope>
</reference>
<accession>A0A3Q3F5E4</accession>
<sequence>MCIHQLNLLAASSNSLPLGALFGKQHPIETRHFSSICDIMEKAMVNGDTCIIRCILVVFQVVFRFFNPQSEQNRESVRRAGLLLWQLLMAPVDQIGAEIQREVCLAISSGLNTLYQGEAELSKLLKLVLTEGERNSGLSQLRDVILTNLSDQLQKNRFGSEEDDHYRLSDELLHCILKTVVRESCLLITKCQTVARDDFQKLLSTVPVVSPSLRYLMAVQNHLLSNTILIRPDDSDDSDSSLQGETMKVQELQSSILSLATKILVGCDEVLETLQQVTTALINSDISDRETRLKGLEQVTKATMLGHLLPVLLTSLMHPNLQTLTLADALMPQLVQLVLYTSQTALLLKTQTPLFNEEPQLMSGSLGQGAKACAADDRILDEREEPGFLTGLKIPAPWAAGKTVETVHPVRDNYKFKETVHIPGARCLYLRFDSRCSSQYDYDKVIELVIYAGPNTNSRKVTEYGGNTLGYGSRSVLGTGWPKDLVKVEGDTVTFSFEMRSGREHNTPDKAMWGFSCTVRAQESSEDVSGGLPFLADLALGLSVLACSMLRILYNGPEVTREEEACHDLLCSKLLQRCQWQVEANGAISPALTPSPSPLPLTIEEDREFTYPSDVLIPPPGLMPGTYFDLPRIRLPPGIMGRLREVSGRARPQFRPSIK</sequence>
<dbReference type="Ensembl" id="ENSLBET00000015955.1">
    <property type="protein sequence ID" value="ENSLBEP00000015046.1"/>
    <property type="gene ID" value="ENSLBEG00000011696.1"/>
</dbReference>
<keyword evidence="2" id="KW-1185">Reference proteome</keyword>
<dbReference type="GeneTree" id="ENSGT00940000155045"/>
<dbReference type="InterPro" id="IPR043366">
    <property type="entry name" value="HECTD4"/>
</dbReference>
<dbReference type="InParanoid" id="A0A3Q3F5E4"/>
<evidence type="ECO:0000313" key="1">
    <source>
        <dbReference type="Ensembl" id="ENSLBEP00000015046.1"/>
    </source>
</evidence>
<reference evidence="1" key="1">
    <citation type="submission" date="2025-08" db="UniProtKB">
        <authorList>
            <consortium name="Ensembl"/>
        </authorList>
    </citation>
    <scope>IDENTIFICATION</scope>
</reference>
<dbReference type="Proteomes" id="UP000261660">
    <property type="component" value="Unplaced"/>
</dbReference>
<dbReference type="STRING" id="56723.ENSLBEP00000015046"/>
<dbReference type="GO" id="GO:0042593">
    <property type="term" value="P:glucose homeostasis"/>
    <property type="evidence" value="ECO:0007669"/>
    <property type="project" value="TreeGrafter"/>
</dbReference>
<evidence type="ECO:0008006" key="3">
    <source>
        <dbReference type="Google" id="ProtNLM"/>
    </source>
</evidence>
<evidence type="ECO:0000313" key="2">
    <source>
        <dbReference type="Proteomes" id="UP000261660"/>
    </source>
</evidence>
<name>A0A3Q3F5E4_9LABR</name>
<dbReference type="PANTHER" id="PTHR46435:SF1">
    <property type="entry name" value="E3 UBIQUITIN-PROTEIN LIGASE HECTD4-RELATED"/>
    <property type="match status" value="1"/>
</dbReference>
<dbReference type="PANTHER" id="PTHR46435">
    <property type="entry name" value="E3 UBIQUITIN-PROTEIN LIGASE HECTD4-RELATED"/>
    <property type="match status" value="1"/>
</dbReference>
<dbReference type="AlphaFoldDB" id="A0A3Q3F5E4"/>
<organism evidence="1 2">
    <name type="scientific">Labrus bergylta</name>
    <name type="common">ballan wrasse</name>
    <dbReference type="NCBI Taxonomy" id="56723"/>
    <lineage>
        <taxon>Eukaryota</taxon>
        <taxon>Metazoa</taxon>
        <taxon>Chordata</taxon>
        <taxon>Craniata</taxon>
        <taxon>Vertebrata</taxon>
        <taxon>Euteleostomi</taxon>
        <taxon>Actinopterygii</taxon>
        <taxon>Neopterygii</taxon>
        <taxon>Teleostei</taxon>
        <taxon>Neoteleostei</taxon>
        <taxon>Acanthomorphata</taxon>
        <taxon>Eupercaria</taxon>
        <taxon>Labriformes</taxon>
        <taxon>Labridae</taxon>
        <taxon>Labrus</taxon>
    </lineage>
</organism>
<protein>
    <recommendedName>
        <fullName evidence="3">HECT domain-containing protein</fullName>
    </recommendedName>
</protein>